<feature type="transmembrane region" description="Helical" evidence="2">
    <location>
        <begin position="21"/>
        <end position="48"/>
    </location>
</feature>
<keyword evidence="4" id="KW-1185">Reference proteome</keyword>
<proteinExistence type="predicted"/>
<feature type="transmembrane region" description="Helical" evidence="2">
    <location>
        <begin position="123"/>
        <end position="144"/>
    </location>
</feature>
<feature type="compositionally biased region" description="Low complexity" evidence="1">
    <location>
        <begin position="181"/>
        <end position="198"/>
    </location>
</feature>
<evidence type="ECO:0000256" key="2">
    <source>
        <dbReference type="SAM" id="Phobius"/>
    </source>
</evidence>
<dbReference type="PANTHER" id="PTHR42253">
    <property type="entry name" value="TRANSMEMBRANE PROTEIN-RELATED"/>
    <property type="match status" value="1"/>
</dbReference>
<accession>A0A7G2CS54</accession>
<evidence type="ECO:0000313" key="4">
    <source>
        <dbReference type="Proteomes" id="UP000515908"/>
    </source>
</evidence>
<gene>
    <name evidence="3" type="ORF">ADEAN_001020500</name>
</gene>
<keyword evidence="2" id="KW-1133">Transmembrane helix</keyword>
<reference evidence="3 4" key="1">
    <citation type="submission" date="2020-08" db="EMBL/GenBank/DDBJ databases">
        <authorList>
            <person name="Newling K."/>
            <person name="Davey J."/>
            <person name="Forrester S."/>
        </authorList>
    </citation>
    <scope>NUCLEOTIDE SEQUENCE [LARGE SCALE GENOMIC DNA]</scope>
    <source>
        <strain evidence="4">Crithidia deanei Carvalho (ATCC PRA-265)</strain>
    </source>
</reference>
<organism evidence="3 4">
    <name type="scientific">Angomonas deanei</name>
    <dbReference type="NCBI Taxonomy" id="59799"/>
    <lineage>
        <taxon>Eukaryota</taxon>
        <taxon>Discoba</taxon>
        <taxon>Euglenozoa</taxon>
        <taxon>Kinetoplastea</taxon>
        <taxon>Metakinetoplastina</taxon>
        <taxon>Trypanosomatida</taxon>
        <taxon>Trypanosomatidae</taxon>
        <taxon>Strigomonadinae</taxon>
        <taxon>Angomonas</taxon>
    </lineage>
</organism>
<sequence>MCNCLPMLKTFCGRVARTGKLRLLFIFVLIILLMGGNATQIIMLNWWFLQFPSSPGNYTMFAVSGFVFSAFFVVLLILYMIIYRPDLRFARQALGWKYLTFAGWLDTLNSALAVYAAAHTPPVLQATFTALVPLYAAFFTKTILKDKYRSYNNRYIRSSFALLSAGVLVATIANLTMKTSSSTEDSSASENSDSGNGSWNNRGDDSPMEVRIWSLLFALSVPVVVLLNVVQTLYMTRYTHDPEFLAYVAQLYMEEGHPNSGGREEQVKHILQHRQRGGATSQPYLSHHYKVMAERIEREEREDYNDDHHEYREEDQQEVTPLVPLFQPDQPRGAEIIHGDDTAVKLVMLAGETVLQCLFTLLWLPMDALPWYGGSRSVAEAFLHFKDGLRCVWYCPNNLQCCIGYSAGFVGVYVGAAYLNQYSVTLCSMVSQLSGPVTALLLVLVPALNVEEQLAPWWVSVLSVLLMTVGTFIYVMWESLTEKEKVRGELDLKLKMYGLKERVEQTEIVTEE</sequence>
<dbReference type="Proteomes" id="UP000515908">
    <property type="component" value="Chromosome 27"/>
</dbReference>
<evidence type="ECO:0000313" key="3">
    <source>
        <dbReference type="EMBL" id="CAD2222658.1"/>
    </source>
</evidence>
<keyword evidence="2" id="KW-0472">Membrane</keyword>
<feature type="transmembrane region" description="Helical" evidence="2">
    <location>
        <begin position="457"/>
        <end position="477"/>
    </location>
</feature>
<feature type="transmembrane region" description="Helical" evidence="2">
    <location>
        <begin position="94"/>
        <end position="117"/>
    </location>
</feature>
<feature type="transmembrane region" description="Helical" evidence="2">
    <location>
        <begin position="60"/>
        <end position="82"/>
    </location>
</feature>
<feature type="transmembrane region" description="Helical" evidence="2">
    <location>
        <begin position="156"/>
        <end position="177"/>
    </location>
</feature>
<feature type="region of interest" description="Disordered" evidence="1">
    <location>
        <begin position="181"/>
        <end position="202"/>
    </location>
</feature>
<feature type="transmembrane region" description="Helical" evidence="2">
    <location>
        <begin position="426"/>
        <end position="445"/>
    </location>
</feature>
<dbReference type="PANTHER" id="PTHR42253:SF1">
    <property type="entry name" value="TRANSMEMBRANE PROTEIN"/>
    <property type="match status" value="1"/>
</dbReference>
<dbReference type="AlphaFoldDB" id="A0A7G2CS54"/>
<evidence type="ECO:0008006" key="5">
    <source>
        <dbReference type="Google" id="ProtNLM"/>
    </source>
</evidence>
<dbReference type="EMBL" id="LR877171">
    <property type="protein sequence ID" value="CAD2222658.1"/>
    <property type="molecule type" value="Genomic_DNA"/>
</dbReference>
<name>A0A7G2CS54_9TRYP</name>
<feature type="transmembrane region" description="Helical" evidence="2">
    <location>
        <begin position="212"/>
        <end position="230"/>
    </location>
</feature>
<dbReference type="VEuPathDB" id="TriTrypDB:ADEAN_001020500"/>
<keyword evidence="2" id="KW-0812">Transmembrane</keyword>
<evidence type="ECO:0000256" key="1">
    <source>
        <dbReference type="SAM" id="MobiDB-lite"/>
    </source>
</evidence>
<dbReference type="OrthoDB" id="264057at2759"/>
<protein>
    <recommendedName>
        <fullName evidence="5">EamA-like transporter family</fullName>
    </recommendedName>
</protein>